<name>A0A8I6WW98_HORVV</name>
<dbReference type="Proteomes" id="UP000011116">
    <property type="component" value="Chromosome 3H"/>
</dbReference>
<dbReference type="AlphaFoldDB" id="A0A8I6WW98"/>
<dbReference type="InterPro" id="IPR032872">
    <property type="entry name" value="WAK_assoc_C"/>
</dbReference>
<dbReference type="InterPro" id="IPR017441">
    <property type="entry name" value="Protein_kinase_ATP_BS"/>
</dbReference>
<keyword evidence="3" id="KW-0808">Transferase</keyword>
<dbReference type="SUPFAM" id="SSF56112">
    <property type="entry name" value="Protein kinase-like (PK-like)"/>
    <property type="match status" value="1"/>
</dbReference>
<feature type="domain" description="Protein kinase" evidence="16">
    <location>
        <begin position="355"/>
        <end position="629"/>
    </location>
</feature>
<protein>
    <recommendedName>
        <fullName evidence="16">Protein kinase domain-containing protein</fullName>
    </recommendedName>
</protein>
<dbReference type="PROSITE" id="PS00107">
    <property type="entry name" value="PROTEIN_KINASE_ATP"/>
    <property type="match status" value="1"/>
</dbReference>
<dbReference type="InterPro" id="IPR008271">
    <property type="entry name" value="Ser/Thr_kinase_AS"/>
</dbReference>
<dbReference type="Gramene" id="HORVU.MOREX.r3.3HG0226260.1">
    <property type="protein sequence ID" value="HORVU.MOREX.r3.3HG0226260.1"/>
    <property type="gene ID" value="HORVU.MOREX.r3.3HG0226260"/>
</dbReference>
<reference evidence="17" key="3">
    <citation type="submission" date="2022-01" db="UniProtKB">
        <authorList>
            <consortium name="EnsemblPlants"/>
        </authorList>
    </citation>
    <scope>IDENTIFICATION</scope>
    <source>
        <strain evidence="17">subsp. vulgare</strain>
    </source>
</reference>
<evidence type="ECO:0000313" key="17">
    <source>
        <dbReference type="EnsemblPlants" id="HORVU.MOREX.r3.3HG0226270.1"/>
    </source>
</evidence>
<keyword evidence="8 12" id="KW-0067">ATP-binding</keyword>
<dbReference type="Pfam" id="PF14380">
    <property type="entry name" value="WAK_assoc"/>
    <property type="match status" value="1"/>
</dbReference>
<dbReference type="InterPro" id="IPR025287">
    <property type="entry name" value="WAK_GUB"/>
</dbReference>
<keyword evidence="6 12" id="KW-0547">Nucleotide-binding</keyword>
<evidence type="ECO:0000256" key="8">
    <source>
        <dbReference type="ARBA" id="ARBA00022840"/>
    </source>
</evidence>
<evidence type="ECO:0000256" key="13">
    <source>
        <dbReference type="SAM" id="MobiDB-lite"/>
    </source>
</evidence>
<keyword evidence="18" id="KW-1185">Reference proteome</keyword>
<keyword evidence="2" id="KW-0723">Serine/threonine-protein kinase</keyword>
<keyword evidence="9 14" id="KW-1133">Transmembrane helix</keyword>
<dbReference type="SMR" id="A0A8I6WW98"/>
<dbReference type="FunFam" id="1.10.510.10:FF:000590">
    <property type="entry name" value="PR5-like receptor kinase"/>
    <property type="match status" value="1"/>
</dbReference>
<dbReference type="Pfam" id="PF13947">
    <property type="entry name" value="GUB_WAK_bind"/>
    <property type="match status" value="1"/>
</dbReference>
<evidence type="ECO:0000256" key="15">
    <source>
        <dbReference type="SAM" id="SignalP"/>
    </source>
</evidence>
<keyword evidence="5 15" id="KW-0732">Signal</keyword>
<dbReference type="EnsemblPlants" id="HORVU.MOREX.r3.3HG0226270.1">
    <property type="protein sequence ID" value="HORVU.MOREX.r3.3HG0226270.1"/>
    <property type="gene ID" value="HORVU.MOREX.r3.3HG0226270"/>
</dbReference>
<evidence type="ECO:0000256" key="5">
    <source>
        <dbReference type="ARBA" id="ARBA00022729"/>
    </source>
</evidence>
<reference evidence="17" key="2">
    <citation type="submission" date="2020-10" db="EMBL/GenBank/DDBJ databases">
        <authorList>
            <person name="Scholz U."/>
            <person name="Mascher M."/>
            <person name="Fiebig A."/>
        </authorList>
    </citation>
    <scope>NUCLEOTIDE SEQUENCE [LARGE SCALE GENOMIC DNA]</scope>
    <source>
        <strain evidence="17">cv. Morex</strain>
    </source>
</reference>
<dbReference type="GO" id="GO:0030247">
    <property type="term" value="F:polysaccharide binding"/>
    <property type="evidence" value="ECO:0007669"/>
    <property type="project" value="InterPro"/>
</dbReference>
<feature type="signal peptide" evidence="15">
    <location>
        <begin position="1"/>
        <end position="40"/>
    </location>
</feature>
<dbReference type="InterPro" id="IPR045874">
    <property type="entry name" value="LRK10/LRL21-25-like"/>
</dbReference>
<dbReference type="SMART" id="SM00220">
    <property type="entry name" value="S_TKc"/>
    <property type="match status" value="1"/>
</dbReference>
<keyword evidence="11" id="KW-0325">Glycoprotein</keyword>
<dbReference type="GO" id="GO:0005524">
    <property type="term" value="F:ATP binding"/>
    <property type="evidence" value="ECO:0007669"/>
    <property type="project" value="UniProtKB-UniRule"/>
</dbReference>
<dbReference type="Pfam" id="PF00069">
    <property type="entry name" value="Pkinase"/>
    <property type="match status" value="1"/>
</dbReference>
<evidence type="ECO:0000256" key="9">
    <source>
        <dbReference type="ARBA" id="ARBA00022989"/>
    </source>
</evidence>
<dbReference type="Gene3D" id="1.10.510.10">
    <property type="entry name" value="Transferase(Phosphotransferase) domain 1"/>
    <property type="match status" value="1"/>
</dbReference>
<feature type="region of interest" description="Disordered" evidence="13">
    <location>
        <begin position="654"/>
        <end position="678"/>
    </location>
</feature>
<evidence type="ECO:0000256" key="14">
    <source>
        <dbReference type="SAM" id="Phobius"/>
    </source>
</evidence>
<dbReference type="Gene3D" id="3.30.200.20">
    <property type="entry name" value="Phosphorylase Kinase, domain 1"/>
    <property type="match status" value="1"/>
</dbReference>
<accession>A0A8I6WW98</accession>
<dbReference type="GO" id="GO:0004674">
    <property type="term" value="F:protein serine/threonine kinase activity"/>
    <property type="evidence" value="ECO:0007669"/>
    <property type="project" value="UniProtKB-KW"/>
</dbReference>
<keyword evidence="10 14" id="KW-0472">Membrane</keyword>
<dbReference type="PROSITE" id="PS50011">
    <property type="entry name" value="PROTEIN_KINASE_DOM"/>
    <property type="match status" value="1"/>
</dbReference>
<dbReference type="PROSITE" id="PS00108">
    <property type="entry name" value="PROTEIN_KINASE_ST"/>
    <property type="match status" value="1"/>
</dbReference>
<comment type="subcellular location">
    <subcellularLocation>
        <location evidence="1">Membrane</location>
        <topology evidence="1">Single-pass type I membrane protein</topology>
    </subcellularLocation>
</comment>
<evidence type="ECO:0000256" key="11">
    <source>
        <dbReference type="ARBA" id="ARBA00023180"/>
    </source>
</evidence>
<dbReference type="PANTHER" id="PTHR27009">
    <property type="entry name" value="RUST RESISTANCE KINASE LR10-RELATED"/>
    <property type="match status" value="1"/>
</dbReference>
<evidence type="ECO:0000313" key="18">
    <source>
        <dbReference type="Proteomes" id="UP000011116"/>
    </source>
</evidence>
<proteinExistence type="predicted"/>
<organism evidence="17 18">
    <name type="scientific">Hordeum vulgare subsp. vulgare</name>
    <name type="common">Domesticated barley</name>
    <dbReference type="NCBI Taxonomy" id="112509"/>
    <lineage>
        <taxon>Eukaryota</taxon>
        <taxon>Viridiplantae</taxon>
        <taxon>Streptophyta</taxon>
        <taxon>Embryophyta</taxon>
        <taxon>Tracheophyta</taxon>
        <taxon>Spermatophyta</taxon>
        <taxon>Magnoliopsida</taxon>
        <taxon>Liliopsida</taxon>
        <taxon>Poales</taxon>
        <taxon>Poaceae</taxon>
        <taxon>BOP clade</taxon>
        <taxon>Pooideae</taxon>
        <taxon>Triticodae</taxon>
        <taxon>Triticeae</taxon>
        <taxon>Hordeinae</taxon>
        <taxon>Hordeum</taxon>
    </lineage>
</organism>
<feature type="binding site" evidence="12">
    <location>
        <position position="383"/>
    </location>
    <ligand>
        <name>ATP</name>
        <dbReference type="ChEBI" id="CHEBI:30616"/>
    </ligand>
</feature>
<dbReference type="InterPro" id="IPR000719">
    <property type="entry name" value="Prot_kinase_dom"/>
</dbReference>
<evidence type="ECO:0000256" key="10">
    <source>
        <dbReference type="ARBA" id="ARBA00023136"/>
    </source>
</evidence>
<sequence length="678" mass="75393">MSTQAAPARRCKLPPSSSVKTMPMPLLLPLAFLFLRTVTPTGSNGSCTPRSCGDLTIRYPFSLAGAQPFYCGYPPFDLTCDTSTGHAGAYVRKTFREHLFRINDISYENNSMVAAVQTSFVGDRACPVPDFNVSASLALFPFNISVANKRLVFFYNCTVPREFSLPRRCANHSMGAYISGSWDDGEGGTPPQGVPRNCSSVSVPVHRGMARPHEHYERLIRDGFLLKLLAPIGDCDGCRQMSGRECRFDQFAFQCACPDGNLCSNSTQETNATAHPGSKRTGRKILPIALISAAAALLLPCIYVLICYMTGKRNRFLLWKKNTSSTERHYEAMIVSYGSLAPKRYMYSEVMKITSSRNKKLGQGGYGVVFEGKLHDDRLVAVKFLHDCKGNGEEFVNEVMSIGRTSHVNIVSLFGFCLEGSKRALIYEYMCNGSLDRYIYSENPKEILGWERLYAIGIGIARGLEYLHHSCNTRIVHFDIKPQNILLDKDFCPKIADFGLAKLCHTKESKLSMIGARGTIGFIAPEVHSRNFGLVSTKSDVYSYGMMLLEMVGGRKNVKSVVAKSSEKYFPDWIYDHFAQDDGLEACEVTSDIEEIARKMTLIGLWCIQVLPMYRPTITKVLEMFDRNIDEMAMPPKQNFSGLLENSAHNMNLKSASSTRSGETSLVNSGNTQQCPPL</sequence>
<dbReference type="Gramene" id="HORVU.MOREX.r3.3HG0226270.1">
    <property type="protein sequence ID" value="HORVU.MOREX.r3.3HG0226270.1"/>
    <property type="gene ID" value="HORVU.MOREX.r3.3HG0226270"/>
</dbReference>
<evidence type="ECO:0000259" key="16">
    <source>
        <dbReference type="PROSITE" id="PS50011"/>
    </source>
</evidence>
<keyword evidence="4 14" id="KW-0812">Transmembrane</keyword>
<evidence type="ECO:0000256" key="4">
    <source>
        <dbReference type="ARBA" id="ARBA00022692"/>
    </source>
</evidence>
<evidence type="ECO:0000256" key="6">
    <source>
        <dbReference type="ARBA" id="ARBA00022741"/>
    </source>
</evidence>
<evidence type="ECO:0000256" key="1">
    <source>
        <dbReference type="ARBA" id="ARBA00004479"/>
    </source>
</evidence>
<dbReference type="GO" id="GO:0016020">
    <property type="term" value="C:membrane"/>
    <property type="evidence" value="ECO:0007669"/>
    <property type="project" value="UniProtKB-SubCell"/>
</dbReference>
<evidence type="ECO:0000256" key="3">
    <source>
        <dbReference type="ARBA" id="ARBA00022679"/>
    </source>
</evidence>
<evidence type="ECO:0000256" key="2">
    <source>
        <dbReference type="ARBA" id="ARBA00022527"/>
    </source>
</evidence>
<reference evidence="18" key="1">
    <citation type="journal article" date="2012" name="Nature">
        <title>A physical, genetic and functional sequence assembly of the barley genome.</title>
        <authorList>
            <consortium name="The International Barley Genome Sequencing Consortium"/>
            <person name="Mayer K.F."/>
            <person name="Waugh R."/>
            <person name="Brown J.W."/>
            <person name="Schulman A."/>
            <person name="Langridge P."/>
            <person name="Platzer M."/>
            <person name="Fincher G.B."/>
            <person name="Muehlbauer G.J."/>
            <person name="Sato K."/>
            <person name="Close T.J."/>
            <person name="Wise R.P."/>
            <person name="Stein N."/>
        </authorList>
    </citation>
    <scope>NUCLEOTIDE SEQUENCE [LARGE SCALE GENOMIC DNA]</scope>
    <source>
        <strain evidence="18">cv. Morex</strain>
    </source>
</reference>
<evidence type="ECO:0000256" key="7">
    <source>
        <dbReference type="ARBA" id="ARBA00022777"/>
    </source>
</evidence>
<evidence type="ECO:0000256" key="12">
    <source>
        <dbReference type="PROSITE-ProRule" id="PRU10141"/>
    </source>
</evidence>
<dbReference type="FunFam" id="3.30.200.20:FF:000178">
    <property type="entry name" value="serine/threonine-protein kinase PBS1-like"/>
    <property type="match status" value="1"/>
</dbReference>
<feature type="chain" id="PRO_5043264855" description="Protein kinase domain-containing protein" evidence="15">
    <location>
        <begin position="41"/>
        <end position="678"/>
    </location>
</feature>
<feature type="transmembrane region" description="Helical" evidence="14">
    <location>
        <begin position="285"/>
        <end position="311"/>
    </location>
</feature>
<dbReference type="InterPro" id="IPR011009">
    <property type="entry name" value="Kinase-like_dom_sf"/>
</dbReference>
<keyword evidence="7" id="KW-0418">Kinase</keyword>
<dbReference type="EnsemblPlants" id="HORVU.MOREX.r3.3HG0226260.1">
    <property type="protein sequence ID" value="HORVU.MOREX.r3.3HG0226260.1"/>
    <property type="gene ID" value="HORVU.MOREX.r3.3HG0226260"/>
</dbReference>